<reference evidence="2" key="1">
    <citation type="submission" date="2019-08" db="EMBL/GenBank/DDBJ databases">
        <authorList>
            <person name="Kucharzyk K."/>
            <person name="Murdoch R.W."/>
            <person name="Higgins S."/>
            <person name="Loffler F."/>
        </authorList>
    </citation>
    <scope>NUCLEOTIDE SEQUENCE</scope>
</reference>
<feature type="region of interest" description="Disordered" evidence="1">
    <location>
        <begin position="312"/>
        <end position="346"/>
    </location>
</feature>
<name>A0A645DQ42_9ZZZZ</name>
<proteinExistence type="predicted"/>
<comment type="caution">
    <text evidence="2">The sequence shown here is derived from an EMBL/GenBank/DDBJ whole genome shotgun (WGS) entry which is preliminary data.</text>
</comment>
<accession>A0A645DQ42</accession>
<sequence length="367" mass="39530">MSHDKDLGGISDQLAQRVGHHPALDLGALFGFLGAPAVKLKIEPPLDHRLVSPSGKGHLDGQRRILKQLAQGGGILADADGERGRDATGVMHLPHGVQDRKFGVLKRLQVPLLEQEEIAVPVVPAEHPLGLVRPVHQTLVDFTEHGRAGILIDVLHEVLIVVHQEDGQHRSAGIVGLPKVGVLRNVHPIGGGQKTACAVLAARAHHMAEYHAPPLSHGNLGRAAAFPLQQPSGVKIRHRQIQLGVKQMLPPTDEAQKAFVAPDDLPGFGAKDNHGQGRVYRCVPNGSVHMEGHVLQMRQQLPAAAAAHSTHVEIKSHGAQQLNKAQPRAQETGGNGKYHQRQHKGAKVRLGEPGRFSFHFSTSLPWS</sequence>
<organism evidence="2">
    <name type="scientific">bioreactor metagenome</name>
    <dbReference type="NCBI Taxonomy" id="1076179"/>
    <lineage>
        <taxon>unclassified sequences</taxon>
        <taxon>metagenomes</taxon>
        <taxon>ecological metagenomes</taxon>
    </lineage>
</organism>
<dbReference type="AlphaFoldDB" id="A0A645DQ42"/>
<gene>
    <name evidence="2" type="ORF">SDC9_138503</name>
</gene>
<dbReference type="EMBL" id="VSSQ01038438">
    <property type="protein sequence ID" value="MPM91375.1"/>
    <property type="molecule type" value="Genomic_DNA"/>
</dbReference>
<protein>
    <submittedName>
        <fullName evidence="2">Uncharacterized protein</fullName>
    </submittedName>
</protein>
<evidence type="ECO:0000256" key="1">
    <source>
        <dbReference type="SAM" id="MobiDB-lite"/>
    </source>
</evidence>
<evidence type="ECO:0000313" key="2">
    <source>
        <dbReference type="EMBL" id="MPM91375.1"/>
    </source>
</evidence>